<sequence length="380" mass="40303">MNVGDKVTVTGTAAGGTAPYTYSYLLHNKDTDSWSRLTPQFINSASYTWTAGSVGNREFFVEVKDSTGKVMRSSAVAVSAVKAQDLTISAKAGSNKVNVGDKVTVTGAAAGGTAPYTYSYLLHNKDADSWSRLTPQFINSASYTWTAGSVGNREFFVEVKDSTGKVVRSSAVAVSAVKAQDLTISAKAGSNKVNVGDKVTVTGAAAGGTAPYTYSYLLHNKDTDSWSRLTPQFINSASFTWTAGSVGNREFFVEVKDSTGKVVRSSAVAVSAVKAQDLTISAKAGSNKVNVGDKVTVTGTAAGGTAPYTYSYLLHNKDTDSWSRLTPQFVNSASYTWTAGSVGNREFFVEVKDSTGKIVRSSAVNCNVTIQQEDWELPIM</sequence>
<protein>
    <submittedName>
        <fullName evidence="1">Uncharacterized protein</fullName>
    </submittedName>
</protein>
<gene>
    <name evidence="1" type="ORF">DWV78_16090</name>
</gene>
<dbReference type="EMBL" id="QSAE01000111">
    <property type="protein sequence ID" value="RGW33874.1"/>
    <property type="molecule type" value="Genomic_DNA"/>
</dbReference>
<organism evidence="1 2">
    <name type="scientific">Agathobacter rectalis</name>
    <dbReference type="NCBI Taxonomy" id="39491"/>
    <lineage>
        <taxon>Bacteria</taxon>
        <taxon>Bacillati</taxon>
        <taxon>Bacillota</taxon>
        <taxon>Clostridia</taxon>
        <taxon>Lachnospirales</taxon>
        <taxon>Lachnospiraceae</taxon>
        <taxon>Agathobacter</taxon>
    </lineage>
</organism>
<dbReference type="AlphaFoldDB" id="A0A413B6M7"/>
<name>A0A413B6M7_9FIRM</name>
<dbReference type="Proteomes" id="UP000286581">
    <property type="component" value="Unassembled WGS sequence"/>
</dbReference>
<comment type="caution">
    <text evidence="1">The sequence shown here is derived from an EMBL/GenBank/DDBJ whole genome shotgun (WGS) entry which is preliminary data.</text>
</comment>
<reference evidence="1 2" key="1">
    <citation type="submission" date="2018-08" db="EMBL/GenBank/DDBJ databases">
        <title>A genome reference for cultivated species of the human gut microbiota.</title>
        <authorList>
            <person name="Zou Y."/>
            <person name="Xue W."/>
            <person name="Luo G."/>
        </authorList>
    </citation>
    <scope>NUCLEOTIDE SEQUENCE [LARGE SCALE GENOMIC DNA]</scope>
    <source>
        <strain evidence="1 2">AF12-8</strain>
    </source>
</reference>
<proteinExistence type="predicted"/>
<evidence type="ECO:0000313" key="1">
    <source>
        <dbReference type="EMBL" id="RGW33874.1"/>
    </source>
</evidence>
<accession>A0A413B6M7</accession>
<evidence type="ECO:0000313" key="2">
    <source>
        <dbReference type="Proteomes" id="UP000286581"/>
    </source>
</evidence>